<comment type="pathway">
    <text evidence="7">Amino-acid biosynthesis.</text>
</comment>
<keyword evidence="4" id="KW-0028">Amino-acid biosynthesis</keyword>
<dbReference type="Gene3D" id="3.40.640.10">
    <property type="entry name" value="Type I PLP-dependent aspartate aminotransferase-like (Major domain)"/>
    <property type="match status" value="1"/>
</dbReference>
<dbReference type="CDD" id="cd00610">
    <property type="entry name" value="OAT_like"/>
    <property type="match status" value="1"/>
</dbReference>
<evidence type="ECO:0000313" key="11">
    <source>
        <dbReference type="EMBL" id="CAB4744702.1"/>
    </source>
</evidence>
<dbReference type="GO" id="GO:0042802">
    <property type="term" value="F:identical protein binding"/>
    <property type="evidence" value="ECO:0007669"/>
    <property type="project" value="TreeGrafter"/>
</dbReference>
<evidence type="ECO:0000256" key="2">
    <source>
        <dbReference type="ARBA" id="ARBA00004173"/>
    </source>
</evidence>
<evidence type="ECO:0000313" key="13">
    <source>
        <dbReference type="EMBL" id="CAB5020376.1"/>
    </source>
</evidence>
<dbReference type="NCBIfam" id="NF002874">
    <property type="entry name" value="PRK03244.1"/>
    <property type="match status" value="1"/>
</dbReference>
<dbReference type="EMBL" id="CAFAAO010000001">
    <property type="protein sequence ID" value="CAB4794003.1"/>
    <property type="molecule type" value="Genomic_DNA"/>
</dbReference>
<dbReference type="EMBL" id="CAEZZD010000037">
    <property type="protein sequence ID" value="CAB4744702.1"/>
    <property type="molecule type" value="Genomic_DNA"/>
</dbReference>
<evidence type="ECO:0000256" key="5">
    <source>
        <dbReference type="ARBA" id="ARBA00022679"/>
    </source>
</evidence>
<protein>
    <submittedName>
        <fullName evidence="11">Unannotated protein</fullName>
    </submittedName>
</protein>
<dbReference type="InterPro" id="IPR005814">
    <property type="entry name" value="Aminotrans_3"/>
</dbReference>
<dbReference type="InterPro" id="IPR050103">
    <property type="entry name" value="Class-III_PLP-dep_AT"/>
</dbReference>
<accession>A0A6J6TBF9</accession>
<dbReference type="GO" id="GO:0005739">
    <property type="term" value="C:mitochondrion"/>
    <property type="evidence" value="ECO:0007669"/>
    <property type="project" value="UniProtKB-SubCell"/>
</dbReference>
<dbReference type="GO" id="GO:0006526">
    <property type="term" value="P:L-arginine biosynthetic process"/>
    <property type="evidence" value="ECO:0007669"/>
    <property type="project" value="UniProtKB-ARBA"/>
</dbReference>
<reference evidence="11" key="1">
    <citation type="submission" date="2020-05" db="EMBL/GenBank/DDBJ databases">
        <authorList>
            <person name="Chiriac C."/>
            <person name="Salcher M."/>
            <person name="Ghai R."/>
            <person name="Kavagutti S V."/>
        </authorList>
    </citation>
    <scope>NUCLEOTIDE SEQUENCE</scope>
</reference>
<evidence type="ECO:0000313" key="9">
    <source>
        <dbReference type="EMBL" id="CAB4345059.1"/>
    </source>
</evidence>
<comment type="subcellular location">
    <subcellularLocation>
        <location evidence="2">Mitochondrion</location>
    </subcellularLocation>
</comment>
<keyword evidence="3" id="KW-0032">Aminotransferase</keyword>
<evidence type="ECO:0000256" key="3">
    <source>
        <dbReference type="ARBA" id="ARBA00022576"/>
    </source>
</evidence>
<evidence type="ECO:0000313" key="10">
    <source>
        <dbReference type="EMBL" id="CAB4717157.1"/>
    </source>
</evidence>
<evidence type="ECO:0000256" key="4">
    <source>
        <dbReference type="ARBA" id="ARBA00022605"/>
    </source>
</evidence>
<dbReference type="PANTHER" id="PTHR11986:SF79">
    <property type="entry name" value="ACETYLORNITHINE AMINOTRANSFERASE, MITOCHONDRIAL"/>
    <property type="match status" value="1"/>
</dbReference>
<dbReference type="EMBL" id="CAEZYC010000090">
    <property type="protein sequence ID" value="CAB4717157.1"/>
    <property type="molecule type" value="Genomic_DNA"/>
</dbReference>
<evidence type="ECO:0000313" key="12">
    <source>
        <dbReference type="EMBL" id="CAB4794003.1"/>
    </source>
</evidence>
<dbReference type="PANTHER" id="PTHR11986">
    <property type="entry name" value="AMINOTRANSFERASE CLASS III"/>
    <property type="match status" value="1"/>
</dbReference>
<dbReference type="GO" id="GO:0008483">
    <property type="term" value="F:transaminase activity"/>
    <property type="evidence" value="ECO:0007669"/>
    <property type="project" value="UniProtKB-KW"/>
</dbReference>
<keyword evidence="5" id="KW-0808">Transferase</keyword>
<evidence type="ECO:0000256" key="7">
    <source>
        <dbReference type="ARBA" id="ARBA00029440"/>
    </source>
</evidence>
<dbReference type="Pfam" id="PF00202">
    <property type="entry name" value="Aminotran_3"/>
    <property type="match status" value="1"/>
</dbReference>
<dbReference type="FunFam" id="3.40.640.10:FF:000004">
    <property type="entry name" value="Acetylornithine aminotransferase"/>
    <property type="match status" value="1"/>
</dbReference>
<dbReference type="InterPro" id="IPR004636">
    <property type="entry name" value="AcOrn/SuccOrn_fam"/>
</dbReference>
<dbReference type="InterPro" id="IPR015422">
    <property type="entry name" value="PyrdxlP-dep_Trfase_small"/>
</dbReference>
<evidence type="ECO:0000256" key="1">
    <source>
        <dbReference type="ARBA" id="ARBA00001933"/>
    </source>
</evidence>
<dbReference type="PIRSF" id="PIRSF000521">
    <property type="entry name" value="Transaminase_4ab_Lys_Orn"/>
    <property type="match status" value="1"/>
</dbReference>
<comment type="cofactor">
    <cofactor evidence="1">
        <name>pyridoxal 5'-phosphate</name>
        <dbReference type="ChEBI" id="CHEBI:597326"/>
    </cofactor>
</comment>
<keyword evidence="6" id="KW-0663">Pyridoxal phosphate</keyword>
<dbReference type="Gene3D" id="3.90.1150.10">
    <property type="entry name" value="Aspartate Aminotransferase, domain 1"/>
    <property type="match status" value="1"/>
</dbReference>
<organism evidence="11">
    <name type="scientific">freshwater metagenome</name>
    <dbReference type="NCBI Taxonomy" id="449393"/>
    <lineage>
        <taxon>unclassified sequences</taxon>
        <taxon>metagenomes</taxon>
        <taxon>ecological metagenomes</taxon>
    </lineage>
</organism>
<evidence type="ECO:0000256" key="6">
    <source>
        <dbReference type="ARBA" id="ARBA00022898"/>
    </source>
</evidence>
<dbReference type="PROSITE" id="PS00600">
    <property type="entry name" value="AA_TRANSFER_CLASS_3"/>
    <property type="match status" value="1"/>
</dbReference>
<dbReference type="InterPro" id="IPR015421">
    <property type="entry name" value="PyrdxlP-dep_Trfase_major"/>
</dbReference>
<dbReference type="HAMAP" id="MF_01107">
    <property type="entry name" value="ArgD_aminotrans_3"/>
    <property type="match status" value="1"/>
</dbReference>
<dbReference type="EMBL" id="CAFBPK010000013">
    <property type="protein sequence ID" value="CAB5020376.1"/>
    <property type="molecule type" value="Genomic_DNA"/>
</dbReference>
<dbReference type="EMBL" id="CAESAI010000065">
    <property type="protein sequence ID" value="CAB4345059.1"/>
    <property type="molecule type" value="Genomic_DNA"/>
</dbReference>
<name>A0A6J6TBF9_9ZZZZ</name>
<dbReference type="EMBL" id="CAESAD010000013">
    <property type="protein sequence ID" value="CAB4344497.1"/>
    <property type="molecule type" value="Genomic_DNA"/>
</dbReference>
<proteinExistence type="inferred from homology"/>
<dbReference type="InterPro" id="IPR015424">
    <property type="entry name" value="PyrdxlP-dep_Trfase"/>
</dbReference>
<gene>
    <name evidence="10" type="ORF">UFOPK2648_01215</name>
    <name evidence="11" type="ORF">UFOPK2824_00375</name>
    <name evidence="12" type="ORF">UFOPK3037_00143</name>
    <name evidence="9" type="ORF">UFOPK3406_01446</name>
    <name evidence="8" type="ORF">UFOPK3925_01389</name>
    <name evidence="13" type="ORF">UFOPK4097_00896</name>
</gene>
<dbReference type="InterPro" id="IPR049704">
    <property type="entry name" value="Aminotrans_3_PPA_site"/>
</dbReference>
<evidence type="ECO:0000313" key="8">
    <source>
        <dbReference type="EMBL" id="CAB4344497.1"/>
    </source>
</evidence>
<dbReference type="NCBIfam" id="TIGR00707">
    <property type="entry name" value="argD"/>
    <property type="match status" value="1"/>
</dbReference>
<dbReference type="AlphaFoldDB" id="A0A6J6TBF9"/>
<dbReference type="SUPFAM" id="SSF53383">
    <property type="entry name" value="PLP-dependent transferases"/>
    <property type="match status" value="1"/>
</dbReference>
<sequence length="391" mass="41475">MSETTQGQDRWNASLMPNYGTPNLVLDHGKGATVWDVDGKKYIDFLAGIAVNILGHAHPALIEAVTKQMSTLGHTSNFAAHRPGLDLAEKLIEISGRPGKVFFCNSGTEANEAAIKLSRLTGKSHIVSLHGSFHGRTMGAIALTGQPKKYKPFQPLMPDVSFIAPNDVSDLEPGINSKTAALWLEPIMGEGGVMPLTSDYMNAARAVTTKHNAMFVVDEVQTGIARTGSWFAYQNVGVDPDVLLLAKGLGGGFPIGAMIAYGEYPDLMTQGLHGTTYGGNAVACAAALAVLETVEREDLMSRAKFIESEFVSRISTAPGVEQVRGAGAMLGVVLTHENAAAVEAKSRELGLIINAPLPNVLRIVPPLVITDADLHAGIELLTQALGECEQL</sequence>
<dbReference type="GO" id="GO:0030170">
    <property type="term" value="F:pyridoxal phosphate binding"/>
    <property type="evidence" value="ECO:0007669"/>
    <property type="project" value="InterPro"/>
</dbReference>